<keyword evidence="2" id="KW-1185">Reference proteome</keyword>
<organism evidence="1 2">
    <name type="scientific">Streptomyces ferrugineus</name>
    <dbReference type="NCBI Taxonomy" id="1413221"/>
    <lineage>
        <taxon>Bacteria</taxon>
        <taxon>Bacillati</taxon>
        <taxon>Actinomycetota</taxon>
        <taxon>Actinomycetes</taxon>
        <taxon>Kitasatosporales</taxon>
        <taxon>Streptomycetaceae</taxon>
        <taxon>Streptomyces</taxon>
    </lineage>
</organism>
<dbReference type="AlphaFoldDB" id="A0A7M2SAA9"/>
<reference evidence="1 2" key="1">
    <citation type="submission" date="2020-10" db="EMBL/GenBank/DDBJ databases">
        <title>Streptomyces ferrugineus complate genome analysis.</title>
        <authorList>
            <person name="Anwar N."/>
        </authorList>
    </citation>
    <scope>NUCLEOTIDE SEQUENCE [LARGE SCALE GENOMIC DNA]</scope>
    <source>
        <strain evidence="1 2">CCTCC AA2014009</strain>
    </source>
</reference>
<accession>A0A7M2SAA9</accession>
<sequence length="167" mass="18285">MVMAFMANTPRVSRKGVLAIVAAFGILLSVFSMTAPTARATEAKGAGRTADVGAMAWSPGVRPLYTAKESALRHLTTDERNRIINNCQTEFLCVAAGEGNGLHTVFKLYYCSERTLSNFLGYGAIVNNQSGVAPVGLAGQDKKYTYYDVDIRGMRVYWDPIWYLDPC</sequence>
<dbReference type="KEGG" id="sfeu:IM697_24010"/>
<proteinExistence type="predicted"/>
<dbReference type="EMBL" id="CP063373">
    <property type="protein sequence ID" value="QOV33300.1"/>
    <property type="molecule type" value="Genomic_DNA"/>
</dbReference>
<evidence type="ECO:0000313" key="2">
    <source>
        <dbReference type="Proteomes" id="UP000594205"/>
    </source>
</evidence>
<protein>
    <submittedName>
        <fullName evidence="1">Uncharacterized protein</fullName>
    </submittedName>
</protein>
<gene>
    <name evidence="1" type="ORF">IM697_24010</name>
</gene>
<name>A0A7M2SAA9_9ACTN</name>
<dbReference type="RefSeq" id="WP_194038140.1">
    <property type="nucleotide sequence ID" value="NZ_CP063373.1"/>
</dbReference>
<evidence type="ECO:0000313" key="1">
    <source>
        <dbReference type="EMBL" id="QOV33300.1"/>
    </source>
</evidence>
<dbReference type="Proteomes" id="UP000594205">
    <property type="component" value="Chromosome"/>
</dbReference>